<organism evidence="1 2">
    <name type="scientific">Gluconobacter kondonii</name>
    <dbReference type="NCBI Taxonomy" id="941463"/>
    <lineage>
        <taxon>Bacteria</taxon>
        <taxon>Pseudomonadati</taxon>
        <taxon>Pseudomonadota</taxon>
        <taxon>Alphaproteobacteria</taxon>
        <taxon>Acetobacterales</taxon>
        <taxon>Acetobacteraceae</taxon>
        <taxon>Gluconobacter</taxon>
    </lineage>
</organism>
<proteinExistence type="predicted"/>
<evidence type="ECO:0000313" key="2">
    <source>
        <dbReference type="Proteomes" id="UP001156629"/>
    </source>
</evidence>
<dbReference type="Proteomes" id="UP001156629">
    <property type="component" value="Unassembled WGS sequence"/>
</dbReference>
<protein>
    <submittedName>
        <fullName evidence="1">Uncharacterized protein</fullName>
    </submittedName>
</protein>
<reference evidence="2" key="1">
    <citation type="journal article" date="2019" name="Int. J. Syst. Evol. Microbiol.">
        <title>The Global Catalogue of Microorganisms (GCM) 10K type strain sequencing project: providing services to taxonomists for standard genome sequencing and annotation.</title>
        <authorList>
            <consortium name="The Broad Institute Genomics Platform"/>
            <consortium name="The Broad Institute Genome Sequencing Center for Infectious Disease"/>
            <person name="Wu L."/>
            <person name="Ma J."/>
        </authorList>
    </citation>
    <scope>NUCLEOTIDE SEQUENCE [LARGE SCALE GENOMIC DNA]</scope>
    <source>
        <strain evidence="2">NBRC 3266</strain>
    </source>
</reference>
<keyword evidence="2" id="KW-1185">Reference proteome</keyword>
<name>A0ABQ5WT15_9PROT</name>
<gene>
    <name evidence="1" type="ORF">GCM10007870_22600</name>
</gene>
<accession>A0ABQ5WT15</accession>
<sequence length="80" mass="9265">MYGDAGTDGVYGNNVDAMIIAEYFRLPTINGTDSFMPPGWNLNGYRYPDYKNKIDEYINKNNIKNICSLDLYRMVWKNTP</sequence>
<comment type="caution">
    <text evidence="1">The sequence shown here is derived from an EMBL/GenBank/DDBJ whole genome shotgun (WGS) entry which is preliminary data.</text>
</comment>
<evidence type="ECO:0000313" key="1">
    <source>
        <dbReference type="EMBL" id="GLQ66675.1"/>
    </source>
</evidence>
<dbReference type="EMBL" id="BSNV01000025">
    <property type="protein sequence ID" value="GLQ66675.1"/>
    <property type="molecule type" value="Genomic_DNA"/>
</dbReference>